<accession>A0A5E4SU60</accession>
<dbReference type="RefSeq" id="WP_150583971.1">
    <property type="nucleotide sequence ID" value="NZ_CABPSE010000002.1"/>
</dbReference>
<dbReference type="PANTHER" id="PTHR48081:SF33">
    <property type="entry name" value="KYNURENINE FORMAMIDASE"/>
    <property type="match status" value="1"/>
</dbReference>
<evidence type="ECO:0000256" key="1">
    <source>
        <dbReference type="ARBA" id="ARBA00022801"/>
    </source>
</evidence>
<dbReference type="InterPro" id="IPR050300">
    <property type="entry name" value="GDXG_lipolytic_enzyme"/>
</dbReference>
<gene>
    <name evidence="3" type="ORF">PCO31111_01033</name>
</gene>
<keyword evidence="1" id="KW-0378">Hydrolase</keyword>
<feature type="domain" description="BD-FAE-like" evidence="2">
    <location>
        <begin position="90"/>
        <end position="180"/>
    </location>
</feature>
<evidence type="ECO:0000259" key="2">
    <source>
        <dbReference type="Pfam" id="PF20434"/>
    </source>
</evidence>
<organism evidence="3 4">
    <name type="scientific">Pandoraea communis</name>
    <dbReference type="NCBI Taxonomy" id="2508297"/>
    <lineage>
        <taxon>Bacteria</taxon>
        <taxon>Pseudomonadati</taxon>
        <taxon>Pseudomonadota</taxon>
        <taxon>Betaproteobacteria</taxon>
        <taxon>Burkholderiales</taxon>
        <taxon>Burkholderiaceae</taxon>
        <taxon>Pandoraea</taxon>
    </lineage>
</organism>
<dbReference type="Proteomes" id="UP000383971">
    <property type="component" value="Unassembled WGS sequence"/>
</dbReference>
<evidence type="ECO:0000313" key="4">
    <source>
        <dbReference type="Proteomes" id="UP000383971"/>
    </source>
</evidence>
<proteinExistence type="predicted"/>
<dbReference type="GO" id="GO:0016787">
    <property type="term" value="F:hydrolase activity"/>
    <property type="evidence" value="ECO:0007669"/>
    <property type="project" value="UniProtKB-KW"/>
</dbReference>
<evidence type="ECO:0000313" key="3">
    <source>
        <dbReference type="EMBL" id="VVD79300.1"/>
    </source>
</evidence>
<dbReference type="SUPFAM" id="SSF53474">
    <property type="entry name" value="alpha/beta-Hydrolases"/>
    <property type="match status" value="1"/>
</dbReference>
<keyword evidence="4" id="KW-1185">Reference proteome</keyword>
<dbReference type="PANTHER" id="PTHR48081">
    <property type="entry name" value="AB HYDROLASE SUPERFAMILY PROTEIN C4A8.06C"/>
    <property type="match status" value="1"/>
</dbReference>
<dbReference type="InterPro" id="IPR029058">
    <property type="entry name" value="AB_hydrolase_fold"/>
</dbReference>
<dbReference type="Gene3D" id="3.40.50.1820">
    <property type="entry name" value="alpha/beta hydrolase"/>
    <property type="match status" value="1"/>
</dbReference>
<reference evidence="3 4" key="1">
    <citation type="submission" date="2019-08" db="EMBL/GenBank/DDBJ databases">
        <authorList>
            <person name="Peeters C."/>
        </authorList>
    </citation>
    <scope>NUCLEOTIDE SEQUENCE [LARGE SCALE GENOMIC DNA]</scope>
    <source>
        <strain evidence="3 4">LMG 31111</strain>
    </source>
</reference>
<protein>
    <submittedName>
        <fullName evidence="3">Esterase/lipase/thioesterase</fullName>
    </submittedName>
</protein>
<dbReference type="Pfam" id="PF20434">
    <property type="entry name" value="BD-FAE"/>
    <property type="match status" value="1"/>
</dbReference>
<dbReference type="AlphaFoldDB" id="A0A5E4SU60"/>
<name>A0A5E4SU60_9BURK</name>
<dbReference type="InterPro" id="IPR049492">
    <property type="entry name" value="BD-FAE-like_dom"/>
</dbReference>
<sequence>MVSHSSVAMAPFGALSPEQQRQMLALGPRWNDDIIAHRKAVIDCYTPLLASAEKSPHVERDLAYGMSARQVLDVFEPVDAGQAGRADELREAVLFVHGGAFVRGNKSVNGEVYDNVCHWFARQGFVAINVEYRLADEAPWPGGAHDVAQAIAWVHQHAAHWRIDPSRIFLIGHSAGGTHAASCLFDPVVTQTRDKLSSDVAGLVLISARLFADVDPRNPNAGPVRTYFGTDEARYAERSPLTHAACHPVPTMIAIAEYENRFLDDYGAAFFQRLLRQRSAAPRFVQMRGHNHTSIVAHFNSGEEWLGREILAFMASVPRHSRLGGAVG</sequence>
<dbReference type="EMBL" id="CABPSE010000002">
    <property type="protein sequence ID" value="VVD79300.1"/>
    <property type="molecule type" value="Genomic_DNA"/>
</dbReference>